<dbReference type="InterPro" id="IPR012349">
    <property type="entry name" value="Split_barrel_FMN-bd"/>
</dbReference>
<dbReference type="OrthoDB" id="7867371at2"/>
<feature type="domain" description="Pyridoxamine 5'-phosphate oxidase N-terminal" evidence="1">
    <location>
        <begin position="14"/>
        <end position="125"/>
    </location>
</feature>
<dbReference type="Gene3D" id="2.30.110.10">
    <property type="entry name" value="Electron Transport, Fmn-binding Protein, Chain A"/>
    <property type="match status" value="1"/>
</dbReference>
<dbReference type="InterPro" id="IPR011576">
    <property type="entry name" value="Pyridox_Oxase_N"/>
</dbReference>
<evidence type="ECO:0000313" key="3">
    <source>
        <dbReference type="Proteomes" id="UP000245680"/>
    </source>
</evidence>
<reference evidence="2 3" key="1">
    <citation type="submission" date="2018-05" db="EMBL/GenBank/DDBJ databases">
        <title>Rhodobacteraceae gen. nov., sp. nov. isolated from sea water.</title>
        <authorList>
            <person name="Ren Y."/>
        </authorList>
    </citation>
    <scope>NUCLEOTIDE SEQUENCE [LARGE SCALE GENOMIC DNA]</scope>
    <source>
        <strain evidence="2 3">TG-679</strain>
    </source>
</reference>
<protein>
    <submittedName>
        <fullName evidence="2">Flavin-nucleotide-binding protein</fullName>
    </submittedName>
</protein>
<proteinExistence type="predicted"/>
<sequence>MTSVGLDTGALNCLGRSVLCWLATADAEGRPNVSPKEVFCAASPSEIRIANIASPRSRANITANPNVCLSAVDVFEQRGFKITAHAHVVSASAPEFECLVKPLAEMAGPGFPIRDVFVLKPLRVSPIIAPSWRLFPDRTPAERRDATLAAYGVREDDRSLRNIRAKPRHERHSDDP</sequence>
<dbReference type="PANTHER" id="PTHR40660:SF1">
    <property type="entry name" value="5'-PHOSPHATE OXIDASE PUTATIVE DOMAIN-CONTAINING PROTEIN-RELATED"/>
    <property type="match status" value="1"/>
</dbReference>
<dbReference type="Pfam" id="PF01243">
    <property type="entry name" value="PNPOx_N"/>
    <property type="match status" value="1"/>
</dbReference>
<dbReference type="PANTHER" id="PTHR40660">
    <property type="entry name" value="5'-PHOSPHATE OXIDASE PUTATIVE DOMAIN-CONTAINING PROTEIN-RELATED"/>
    <property type="match status" value="1"/>
</dbReference>
<organism evidence="2 3">
    <name type="scientific">Meridianimarinicoccus roseus</name>
    <dbReference type="NCBI Taxonomy" id="2072018"/>
    <lineage>
        <taxon>Bacteria</taxon>
        <taxon>Pseudomonadati</taxon>
        <taxon>Pseudomonadota</taxon>
        <taxon>Alphaproteobacteria</taxon>
        <taxon>Rhodobacterales</taxon>
        <taxon>Paracoccaceae</taxon>
        <taxon>Meridianimarinicoccus</taxon>
    </lineage>
</organism>
<dbReference type="Proteomes" id="UP000245680">
    <property type="component" value="Unassembled WGS sequence"/>
</dbReference>
<dbReference type="RefSeq" id="WP_109810790.1">
    <property type="nucleotide sequence ID" value="NZ_QGKU01000026.1"/>
</dbReference>
<dbReference type="AlphaFoldDB" id="A0A2V2LM58"/>
<keyword evidence="3" id="KW-1185">Reference proteome</keyword>
<gene>
    <name evidence="2" type="ORF">DKT77_05870</name>
</gene>
<comment type="caution">
    <text evidence="2">The sequence shown here is derived from an EMBL/GenBank/DDBJ whole genome shotgun (WGS) entry which is preliminary data.</text>
</comment>
<evidence type="ECO:0000313" key="2">
    <source>
        <dbReference type="EMBL" id="PWR03389.1"/>
    </source>
</evidence>
<evidence type="ECO:0000259" key="1">
    <source>
        <dbReference type="Pfam" id="PF01243"/>
    </source>
</evidence>
<dbReference type="SUPFAM" id="SSF50475">
    <property type="entry name" value="FMN-binding split barrel"/>
    <property type="match status" value="1"/>
</dbReference>
<dbReference type="EMBL" id="QGKU01000026">
    <property type="protein sequence ID" value="PWR03389.1"/>
    <property type="molecule type" value="Genomic_DNA"/>
</dbReference>
<name>A0A2V2LM58_9RHOB</name>
<accession>A0A2V2LM58</accession>